<sequence>MLINKCTMLFLFGDVLVLNEFLLVPICSGDDILILPFLPDAMAVNGVYIVLGEANTVVALLNKARRQYQLSHQPPSLEDTEPLLRNFADLKEVLNEVADLGDMNPLTYLSPFLDVIKAQNTNGPITEAALSSVAKFLSYGLIDANSIKASNAVESVAYAVVHTKFIGGKSSGSDECVLFKILLVLRSLLLSPPGALLSNEAVCDMMQSCFRIVFEQHLSPLLRKAAEATLSDMTQLIFTRLPTFHEDARHPYIRKLVSVVFCPIVLFLTLNSSSHSSLHQETG</sequence>
<gene>
    <name evidence="2" type="primary">Acey_s0203.g1807</name>
    <name evidence="2" type="ORF">Y032_0203g1807</name>
</gene>
<name>A0A016SMS0_9BILA</name>
<evidence type="ECO:0000259" key="1">
    <source>
        <dbReference type="Pfam" id="PF16213"/>
    </source>
</evidence>
<evidence type="ECO:0000313" key="3">
    <source>
        <dbReference type="Proteomes" id="UP000024635"/>
    </source>
</evidence>
<evidence type="ECO:0000313" key="2">
    <source>
        <dbReference type="EMBL" id="EYB91637.1"/>
    </source>
</evidence>
<protein>
    <recommendedName>
        <fullName evidence="1">Mon2/Sec7/BIG1-like dimerisation and cyclophilin-binding domain-containing protein</fullName>
    </recommendedName>
</protein>
<dbReference type="AlphaFoldDB" id="A0A016SMS0"/>
<organism evidence="2 3">
    <name type="scientific">Ancylostoma ceylanicum</name>
    <dbReference type="NCBI Taxonomy" id="53326"/>
    <lineage>
        <taxon>Eukaryota</taxon>
        <taxon>Metazoa</taxon>
        <taxon>Ecdysozoa</taxon>
        <taxon>Nematoda</taxon>
        <taxon>Chromadorea</taxon>
        <taxon>Rhabditida</taxon>
        <taxon>Rhabditina</taxon>
        <taxon>Rhabditomorpha</taxon>
        <taxon>Strongyloidea</taxon>
        <taxon>Ancylostomatidae</taxon>
        <taxon>Ancylostomatinae</taxon>
        <taxon>Ancylostoma</taxon>
    </lineage>
</organism>
<dbReference type="OrthoDB" id="10258608at2759"/>
<dbReference type="Pfam" id="PF16213">
    <property type="entry name" value="DCB"/>
    <property type="match status" value="1"/>
</dbReference>
<dbReference type="STRING" id="53326.A0A016SMS0"/>
<accession>A0A016SMS0</accession>
<dbReference type="Proteomes" id="UP000024635">
    <property type="component" value="Unassembled WGS sequence"/>
</dbReference>
<proteinExistence type="predicted"/>
<comment type="caution">
    <text evidence="2">The sequence shown here is derived from an EMBL/GenBank/DDBJ whole genome shotgun (WGS) entry which is preliminary data.</text>
</comment>
<dbReference type="EMBL" id="JARK01001539">
    <property type="protein sequence ID" value="EYB91637.1"/>
    <property type="molecule type" value="Genomic_DNA"/>
</dbReference>
<feature type="domain" description="Mon2/Sec7/BIG1-like dimerisation and cyclophilin-binding" evidence="1">
    <location>
        <begin position="108"/>
        <end position="241"/>
    </location>
</feature>
<dbReference type="InterPro" id="IPR032629">
    <property type="entry name" value="DCB_dom"/>
</dbReference>
<keyword evidence="3" id="KW-1185">Reference proteome</keyword>
<reference evidence="3" key="1">
    <citation type="journal article" date="2015" name="Nat. Genet.">
        <title>The genome and transcriptome of the zoonotic hookworm Ancylostoma ceylanicum identify infection-specific gene families.</title>
        <authorList>
            <person name="Schwarz E.M."/>
            <person name="Hu Y."/>
            <person name="Antoshechkin I."/>
            <person name="Miller M.M."/>
            <person name="Sternberg P.W."/>
            <person name="Aroian R.V."/>
        </authorList>
    </citation>
    <scope>NUCLEOTIDE SEQUENCE</scope>
    <source>
        <strain evidence="3">HY135</strain>
    </source>
</reference>